<keyword evidence="2" id="KW-1185">Reference proteome</keyword>
<name>A0A7J6WJQ9_THATH</name>
<dbReference type="InterPro" id="IPR036047">
    <property type="entry name" value="F-box-like_dom_sf"/>
</dbReference>
<gene>
    <name evidence="1" type="ORF">FRX31_012796</name>
</gene>
<evidence type="ECO:0000313" key="2">
    <source>
        <dbReference type="Proteomes" id="UP000554482"/>
    </source>
</evidence>
<dbReference type="Gene3D" id="1.20.1280.50">
    <property type="match status" value="1"/>
</dbReference>
<dbReference type="OrthoDB" id="642536at2759"/>
<dbReference type="InterPro" id="IPR050942">
    <property type="entry name" value="F-box_BR-signaling"/>
</dbReference>
<sequence>MWEQNWSELPEELLRIIAKKIVFVHDFIRFGAVCHPWRSVTLAIDKHELFLKSFPWLMLPADDEEEDDNNRRFFIPFENRICSINLPEARGCHCWGSPYG</sequence>
<dbReference type="EMBL" id="JABWDY010014470">
    <property type="protein sequence ID" value="KAF5197619.1"/>
    <property type="molecule type" value="Genomic_DNA"/>
</dbReference>
<feature type="non-terminal residue" evidence="1">
    <location>
        <position position="100"/>
    </location>
</feature>
<organism evidence="1 2">
    <name type="scientific">Thalictrum thalictroides</name>
    <name type="common">Rue-anemone</name>
    <name type="synonym">Anemone thalictroides</name>
    <dbReference type="NCBI Taxonomy" id="46969"/>
    <lineage>
        <taxon>Eukaryota</taxon>
        <taxon>Viridiplantae</taxon>
        <taxon>Streptophyta</taxon>
        <taxon>Embryophyta</taxon>
        <taxon>Tracheophyta</taxon>
        <taxon>Spermatophyta</taxon>
        <taxon>Magnoliopsida</taxon>
        <taxon>Ranunculales</taxon>
        <taxon>Ranunculaceae</taxon>
        <taxon>Thalictroideae</taxon>
        <taxon>Thalictrum</taxon>
    </lineage>
</organism>
<dbReference type="PANTHER" id="PTHR44259:SF114">
    <property type="entry name" value="OS06G0707300 PROTEIN"/>
    <property type="match status" value="1"/>
</dbReference>
<accession>A0A7J6WJQ9</accession>
<evidence type="ECO:0008006" key="3">
    <source>
        <dbReference type="Google" id="ProtNLM"/>
    </source>
</evidence>
<dbReference type="PANTHER" id="PTHR44259">
    <property type="entry name" value="OS07G0183000 PROTEIN-RELATED"/>
    <property type="match status" value="1"/>
</dbReference>
<comment type="caution">
    <text evidence="1">The sequence shown here is derived from an EMBL/GenBank/DDBJ whole genome shotgun (WGS) entry which is preliminary data.</text>
</comment>
<protein>
    <recommendedName>
        <fullName evidence="3">F-box domain-containing protein</fullName>
    </recommendedName>
</protein>
<proteinExistence type="predicted"/>
<reference evidence="1 2" key="1">
    <citation type="submission" date="2020-06" db="EMBL/GenBank/DDBJ databases">
        <title>Transcriptomic and genomic resources for Thalictrum thalictroides and T. hernandezii: Facilitating candidate gene discovery in an emerging model plant lineage.</title>
        <authorList>
            <person name="Arias T."/>
            <person name="Riano-Pachon D.M."/>
            <person name="Di Stilio V.S."/>
        </authorList>
    </citation>
    <scope>NUCLEOTIDE SEQUENCE [LARGE SCALE GENOMIC DNA]</scope>
    <source>
        <strain evidence="2">cv. WT478/WT964</strain>
        <tissue evidence="1">Leaves</tissue>
    </source>
</reference>
<dbReference type="AlphaFoldDB" id="A0A7J6WJQ9"/>
<evidence type="ECO:0000313" key="1">
    <source>
        <dbReference type="EMBL" id="KAF5197619.1"/>
    </source>
</evidence>
<dbReference type="Proteomes" id="UP000554482">
    <property type="component" value="Unassembled WGS sequence"/>
</dbReference>
<dbReference type="SUPFAM" id="SSF81383">
    <property type="entry name" value="F-box domain"/>
    <property type="match status" value="1"/>
</dbReference>